<organism evidence="2">
    <name type="scientific">Mustela putorius furo</name>
    <name type="common">European domestic ferret</name>
    <name type="synonym">Mustela furo</name>
    <dbReference type="NCBI Taxonomy" id="9669"/>
    <lineage>
        <taxon>Eukaryota</taxon>
        <taxon>Metazoa</taxon>
        <taxon>Chordata</taxon>
        <taxon>Craniata</taxon>
        <taxon>Vertebrata</taxon>
        <taxon>Euteleostomi</taxon>
        <taxon>Mammalia</taxon>
        <taxon>Eutheria</taxon>
        <taxon>Laurasiatheria</taxon>
        <taxon>Carnivora</taxon>
        <taxon>Caniformia</taxon>
        <taxon>Musteloidea</taxon>
        <taxon>Mustelidae</taxon>
        <taxon>Mustelinae</taxon>
        <taxon>Mustela</taxon>
    </lineage>
</organism>
<dbReference type="Ensembl" id="ENSMPUT00000008974.1">
    <property type="protein sequence ID" value="ENSMPUP00000008830.1"/>
    <property type="gene ID" value="ENSMPUG00000008900.1"/>
</dbReference>
<protein>
    <submittedName>
        <fullName evidence="2">Uncharacterized protein</fullName>
    </submittedName>
</protein>
<evidence type="ECO:0000256" key="1">
    <source>
        <dbReference type="SAM" id="MobiDB-lite"/>
    </source>
</evidence>
<reference evidence="2" key="1">
    <citation type="submission" date="2024-06" db="UniProtKB">
        <authorList>
            <consortium name="Ensembl"/>
        </authorList>
    </citation>
    <scope>IDENTIFICATION</scope>
</reference>
<dbReference type="EMBL" id="AEYP01050870">
    <property type="status" value="NOT_ANNOTATED_CDS"/>
    <property type="molecule type" value="Genomic_DNA"/>
</dbReference>
<dbReference type="InParanoid" id="M3YBX3"/>
<proteinExistence type="predicted"/>
<sequence length="202" mass="21976">MKNKIREKHPVLITCWSSRGAHAGEGCGAQLRRPRRGEPLPEAPVECPERWSAPRAGGCLILEPHSRIRGGGERLGRGRGRKEGYKGRGPGGREPGRPWRMSPGRSDRLPAAAQSLGTPWTAGPALCWSRPRTCWWPPSTSSCWRWCWGPSCYPLSLCSASASSATPSSCAPRHLLAPRTCGTRASRPCWSPDSCSSCRCSC</sequence>
<feature type="region of interest" description="Disordered" evidence="1">
    <location>
        <begin position="70"/>
        <end position="109"/>
    </location>
</feature>
<evidence type="ECO:0000313" key="2">
    <source>
        <dbReference type="Ensembl" id="ENSMPUP00000008830.1"/>
    </source>
</evidence>
<accession>M3YBX3</accession>
<feature type="compositionally biased region" description="Basic and acidic residues" evidence="1">
    <location>
        <begin position="70"/>
        <end position="86"/>
    </location>
</feature>
<dbReference type="AlphaFoldDB" id="M3YBX3"/>
<name>M3YBX3_MUSPF</name>
<dbReference type="HOGENOM" id="CLU_1354239_0_0_1"/>